<evidence type="ECO:0000313" key="4">
    <source>
        <dbReference type="Proteomes" id="UP000617145"/>
    </source>
</evidence>
<dbReference type="EMBL" id="BMJV01000002">
    <property type="protein sequence ID" value="GGG69229.1"/>
    <property type="molecule type" value="Genomic_DNA"/>
</dbReference>
<reference evidence="3" key="2">
    <citation type="submission" date="2020-09" db="EMBL/GenBank/DDBJ databases">
        <authorList>
            <person name="Sun Q."/>
            <person name="Zhou Y."/>
        </authorList>
    </citation>
    <scope>NUCLEOTIDE SEQUENCE</scope>
    <source>
        <strain evidence="3">CGMCC 1.15762</strain>
    </source>
</reference>
<gene>
    <name evidence="3" type="ORF">GCM10011415_15720</name>
</gene>
<feature type="transmembrane region" description="Helical" evidence="1">
    <location>
        <begin position="113"/>
        <end position="131"/>
    </location>
</feature>
<evidence type="ECO:0000256" key="1">
    <source>
        <dbReference type="SAM" id="Phobius"/>
    </source>
</evidence>
<feature type="transmembrane region" description="Helical" evidence="1">
    <location>
        <begin position="81"/>
        <end position="107"/>
    </location>
</feature>
<accession>A0A8J2ZIQ8</accession>
<dbReference type="AlphaFoldDB" id="A0A8J2ZIQ8"/>
<keyword evidence="1" id="KW-0812">Transmembrane</keyword>
<organism evidence="3 4">
    <name type="scientific">Salipiger pallidus</name>
    <dbReference type="NCBI Taxonomy" id="1775170"/>
    <lineage>
        <taxon>Bacteria</taxon>
        <taxon>Pseudomonadati</taxon>
        <taxon>Pseudomonadota</taxon>
        <taxon>Alphaproteobacteria</taxon>
        <taxon>Rhodobacterales</taxon>
        <taxon>Roseobacteraceae</taxon>
        <taxon>Salipiger</taxon>
    </lineage>
</organism>
<dbReference type="Pfam" id="PF07331">
    <property type="entry name" value="TctB"/>
    <property type="match status" value="1"/>
</dbReference>
<sequence length="147" mass="15145">MSRDLLGGMLAAGLVGAIGLFLVFAQPNLKMGTASAMGPGYFPRLVGYALLLVAALIALFDRSTQPEQIAWRPAGTILAAVLLFGLLVQPFGYIAAAIACTVAAALGDTGFKALPSLGVGLGIALFVWLVFDLGLGIRMPAVTAPWN</sequence>
<dbReference type="InterPro" id="IPR009936">
    <property type="entry name" value="DUF1468"/>
</dbReference>
<keyword evidence="1" id="KW-1133">Transmembrane helix</keyword>
<evidence type="ECO:0000259" key="2">
    <source>
        <dbReference type="Pfam" id="PF07331"/>
    </source>
</evidence>
<evidence type="ECO:0000313" key="3">
    <source>
        <dbReference type="EMBL" id="GGG69229.1"/>
    </source>
</evidence>
<comment type="caution">
    <text evidence="3">The sequence shown here is derived from an EMBL/GenBank/DDBJ whole genome shotgun (WGS) entry which is preliminary data.</text>
</comment>
<dbReference type="Proteomes" id="UP000617145">
    <property type="component" value="Unassembled WGS sequence"/>
</dbReference>
<dbReference type="RefSeq" id="WP_188789647.1">
    <property type="nucleotide sequence ID" value="NZ_BMJV01000002.1"/>
</dbReference>
<name>A0A8J2ZIQ8_9RHOB</name>
<proteinExistence type="predicted"/>
<reference evidence="3" key="1">
    <citation type="journal article" date="2014" name="Int. J. Syst. Evol. Microbiol.">
        <title>Complete genome sequence of Corynebacterium casei LMG S-19264T (=DSM 44701T), isolated from a smear-ripened cheese.</title>
        <authorList>
            <consortium name="US DOE Joint Genome Institute (JGI-PGF)"/>
            <person name="Walter F."/>
            <person name="Albersmeier A."/>
            <person name="Kalinowski J."/>
            <person name="Ruckert C."/>
        </authorList>
    </citation>
    <scope>NUCLEOTIDE SEQUENCE</scope>
    <source>
        <strain evidence="3">CGMCC 1.15762</strain>
    </source>
</reference>
<feature type="transmembrane region" description="Helical" evidence="1">
    <location>
        <begin position="41"/>
        <end position="60"/>
    </location>
</feature>
<protein>
    <submittedName>
        <fullName evidence="3">Membrane protein</fullName>
    </submittedName>
</protein>
<feature type="domain" description="DUF1468" evidence="2">
    <location>
        <begin position="12"/>
        <end position="140"/>
    </location>
</feature>
<keyword evidence="4" id="KW-1185">Reference proteome</keyword>
<keyword evidence="1" id="KW-0472">Membrane</keyword>